<protein>
    <submittedName>
        <fullName evidence="2">DUF6186 family protein</fullName>
    </submittedName>
</protein>
<keyword evidence="3" id="KW-1185">Reference proteome</keyword>
<gene>
    <name evidence="2" type="ORF">U3653_06270</name>
</gene>
<keyword evidence="1" id="KW-0812">Transmembrane</keyword>
<evidence type="ECO:0000256" key="1">
    <source>
        <dbReference type="SAM" id="Phobius"/>
    </source>
</evidence>
<reference evidence="2 3" key="1">
    <citation type="submission" date="2023-12" db="EMBL/GenBank/DDBJ databases">
        <title>novel species in genus Nocarida.</title>
        <authorList>
            <person name="Li Z."/>
        </authorList>
    </citation>
    <scope>NUCLEOTIDE SEQUENCE [LARGE SCALE GENOMIC DNA]</scope>
    <source>
        <strain evidence="2 3">CDC186</strain>
    </source>
</reference>
<keyword evidence="1" id="KW-1133">Transmembrane helix</keyword>
<dbReference type="InterPro" id="IPR046177">
    <property type="entry name" value="DUF6186"/>
</dbReference>
<feature type="transmembrane region" description="Helical" evidence="1">
    <location>
        <begin position="46"/>
        <end position="64"/>
    </location>
</feature>
<evidence type="ECO:0000313" key="2">
    <source>
        <dbReference type="EMBL" id="MEB3509618.1"/>
    </source>
</evidence>
<dbReference type="RefSeq" id="WP_195077639.1">
    <property type="nucleotide sequence ID" value="NZ_JAYESH010000001.1"/>
</dbReference>
<dbReference type="EMBL" id="JAYKYQ010000002">
    <property type="protein sequence ID" value="MEB3509618.1"/>
    <property type="molecule type" value="Genomic_DNA"/>
</dbReference>
<organism evidence="2 3">
    <name type="scientific">Nocardia implantans</name>
    <dbReference type="NCBI Taxonomy" id="3108168"/>
    <lineage>
        <taxon>Bacteria</taxon>
        <taxon>Bacillati</taxon>
        <taxon>Actinomycetota</taxon>
        <taxon>Actinomycetes</taxon>
        <taxon>Mycobacteriales</taxon>
        <taxon>Nocardiaceae</taxon>
        <taxon>Nocardia</taxon>
    </lineage>
</organism>
<accession>A0ABU6AQI8</accession>
<dbReference type="Pfam" id="PF19684">
    <property type="entry name" value="DUF6186"/>
    <property type="match status" value="1"/>
</dbReference>
<comment type="caution">
    <text evidence="2">The sequence shown here is derived from an EMBL/GenBank/DDBJ whole genome shotgun (WGS) entry which is preliminary data.</text>
</comment>
<dbReference type="Proteomes" id="UP001348098">
    <property type="component" value="Unassembled WGS sequence"/>
</dbReference>
<name>A0ABU6AQI8_9NOCA</name>
<evidence type="ECO:0000313" key="3">
    <source>
        <dbReference type="Proteomes" id="UP001348098"/>
    </source>
</evidence>
<proteinExistence type="predicted"/>
<keyword evidence="1" id="KW-0472">Membrane</keyword>
<sequence>MSDRSIALLGFALLCAAALAMTVLTHLRRDLVATLGDTIAYLTSTRPARITAVLVWAWFGWHFLAR</sequence>